<organism evidence="7 8">
    <name type="scientific">Spiroplasma litorale</name>
    <dbReference type="NCBI Taxonomy" id="216942"/>
    <lineage>
        <taxon>Bacteria</taxon>
        <taxon>Bacillati</taxon>
        <taxon>Mycoplasmatota</taxon>
        <taxon>Mollicutes</taxon>
        <taxon>Entomoplasmatales</taxon>
        <taxon>Spiroplasmataceae</taxon>
        <taxon>Spiroplasma</taxon>
    </lineage>
</organism>
<sequence length="344" mass="36989">MAKLNIRAGKHIAIDIGTYKTRIFIDGLGIIFNQASLVAVDYKLNKIIAYGDNAKKYIGILSGNLKVVKLVKKGVVTNIELLKSFLGYTLTKHKELLKTAYVTLACPVDLTGLERNSLIDAIKSLGVAFVKVEDDIKLALLGAGIDISSSDGWLCLDIGCGKTTIAMISTDTTVASSTSKFGGAIIDDEVIKYLKAKKSIVVGEKTAEAVKIGVACLLKPKETLKVKAYGYDITSAMPREIEITDSDIIKIIQFSFGNLADTVISLIEKLSNESAIDVIKNGIVVTGGLASIHGVKTFFEKYFEIPVRIAKNSASAVIDGAIAHKEKTLKALDFENGVTQELTL</sequence>
<keyword evidence="8" id="KW-1185">Reference proteome</keyword>
<dbReference type="OrthoDB" id="391604at2"/>
<evidence type="ECO:0000256" key="1">
    <source>
        <dbReference type="ARBA" id="ARBA00004496"/>
    </source>
</evidence>
<protein>
    <submittedName>
        <fullName evidence="7">Cell shape determining protein MreB</fullName>
    </submittedName>
</protein>
<comment type="subcellular location">
    <subcellularLocation>
        <location evidence="1">Cytoplasm</location>
    </subcellularLocation>
</comment>
<dbReference type="Pfam" id="PF06723">
    <property type="entry name" value="MreB_Mbl"/>
    <property type="match status" value="1"/>
</dbReference>
<dbReference type="PANTHER" id="PTHR42749">
    <property type="entry name" value="CELL SHAPE-DETERMINING PROTEIN MREB"/>
    <property type="match status" value="1"/>
</dbReference>
<dbReference type="STRING" id="216942.SLITO_v1c11020"/>
<accession>A0A0K1W3F7</accession>
<evidence type="ECO:0000313" key="8">
    <source>
        <dbReference type="Proteomes" id="UP000067476"/>
    </source>
</evidence>
<dbReference type="GO" id="GO:0005737">
    <property type="term" value="C:cytoplasm"/>
    <property type="evidence" value="ECO:0007669"/>
    <property type="project" value="UniProtKB-SubCell"/>
</dbReference>
<dbReference type="PRINTS" id="PR01652">
    <property type="entry name" value="SHAPEPROTEIN"/>
</dbReference>
<evidence type="ECO:0000256" key="5">
    <source>
        <dbReference type="ARBA" id="ARBA00022960"/>
    </source>
</evidence>
<dbReference type="GO" id="GO:0000902">
    <property type="term" value="P:cell morphogenesis"/>
    <property type="evidence" value="ECO:0007669"/>
    <property type="project" value="InterPro"/>
</dbReference>
<name>A0A0K1W3F7_9MOLU</name>
<evidence type="ECO:0000256" key="6">
    <source>
        <dbReference type="ARBA" id="ARBA00023458"/>
    </source>
</evidence>
<evidence type="ECO:0000256" key="3">
    <source>
        <dbReference type="ARBA" id="ARBA00022741"/>
    </source>
</evidence>
<reference evidence="7 8" key="1">
    <citation type="journal article" date="2015" name="Genome Announc.">
        <title>Complete Genome Sequence of Spiroplasma litorale TN-1T (DSM 21781), a Bacterium Isolated from a Green-Eyed Horsefly (Tabanus nigrovittatus).</title>
        <authorList>
            <person name="Lo W.S."/>
            <person name="Lai Y.C."/>
            <person name="Lien Y.W."/>
            <person name="Wang T.H."/>
            <person name="Kuo C.H."/>
        </authorList>
    </citation>
    <scope>NUCLEOTIDE SEQUENCE [LARGE SCALE GENOMIC DNA]</scope>
    <source>
        <strain evidence="7 8">TN-1</strain>
    </source>
</reference>
<dbReference type="GO" id="GO:0005524">
    <property type="term" value="F:ATP binding"/>
    <property type="evidence" value="ECO:0007669"/>
    <property type="project" value="UniProtKB-KW"/>
</dbReference>
<dbReference type="InterPro" id="IPR004753">
    <property type="entry name" value="MreB"/>
</dbReference>
<dbReference type="KEGG" id="sll:SLITO_v1c11020"/>
<dbReference type="PANTHER" id="PTHR42749:SF1">
    <property type="entry name" value="CELL SHAPE-DETERMINING PROTEIN MREB"/>
    <property type="match status" value="1"/>
</dbReference>
<dbReference type="AlphaFoldDB" id="A0A0K1W3F7"/>
<dbReference type="InterPro" id="IPR056546">
    <property type="entry name" value="MreB_MamK-like"/>
</dbReference>
<dbReference type="EMBL" id="CP012357">
    <property type="protein sequence ID" value="AKX34713.1"/>
    <property type="molecule type" value="Genomic_DNA"/>
</dbReference>
<evidence type="ECO:0000313" key="7">
    <source>
        <dbReference type="EMBL" id="AKX34713.1"/>
    </source>
</evidence>
<dbReference type="Proteomes" id="UP000067476">
    <property type="component" value="Chromosome"/>
</dbReference>
<evidence type="ECO:0000256" key="2">
    <source>
        <dbReference type="ARBA" id="ARBA00022490"/>
    </source>
</evidence>
<comment type="similarity">
    <text evidence="6">Belongs to the FtsA/MreB family.</text>
</comment>
<keyword evidence="5" id="KW-0133">Cell shape</keyword>
<dbReference type="GO" id="GO:0008360">
    <property type="term" value="P:regulation of cell shape"/>
    <property type="evidence" value="ECO:0007669"/>
    <property type="project" value="UniProtKB-KW"/>
</dbReference>
<gene>
    <name evidence="7" type="primary">mreB</name>
    <name evidence="7" type="ORF">SLITO_v1c11020</name>
</gene>
<dbReference type="InterPro" id="IPR043129">
    <property type="entry name" value="ATPase_NBD"/>
</dbReference>
<dbReference type="RefSeq" id="WP_158500664.1">
    <property type="nucleotide sequence ID" value="NZ_CP012357.1"/>
</dbReference>
<dbReference type="SUPFAM" id="SSF53067">
    <property type="entry name" value="Actin-like ATPase domain"/>
    <property type="match status" value="2"/>
</dbReference>
<dbReference type="PATRIC" id="fig|216942.3.peg.1125"/>
<evidence type="ECO:0000256" key="4">
    <source>
        <dbReference type="ARBA" id="ARBA00022840"/>
    </source>
</evidence>
<keyword evidence="4" id="KW-0067">ATP-binding</keyword>
<keyword evidence="3" id="KW-0547">Nucleotide-binding</keyword>
<proteinExistence type="inferred from homology"/>
<dbReference type="Gene3D" id="3.30.420.40">
    <property type="match status" value="2"/>
</dbReference>
<keyword evidence="2" id="KW-0963">Cytoplasm</keyword>